<gene>
    <name evidence="1" type="ORF">PACLA_8A087537</name>
</gene>
<dbReference type="AlphaFoldDB" id="A0A6S7GZ49"/>
<reference evidence="1" key="1">
    <citation type="submission" date="2020-04" db="EMBL/GenBank/DDBJ databases">
        <authorList>
            <person name="Alioto T."/>
            <person name="Alioto T."/>
            <person name="Gomez Garrido J."/>
        </authorList>
    </citation>
    <scope>NUCLEOTIDE SEQUENCE</scope>
    <source>
        <strain evidence="1">A484AB</strain>
    </source>
</reference>
<keyword evidence="2" id="KW-1185">Reference proteome</keyword>
<protein>
    <submittedName>
        <fullName evidence="1">Uncharacterized protein</fullName>
    </submittedName>
</protein>
<sequence>MRVSPVQLDHFLTFITSRHVIQDLPFGQCNLQLSNGQVIETPNVIWTMIKQRTITQYVQYCEETDFKPFSTSTMNHILTSCSASFRKSLQGLDYISAEGGTGFDDLATITDKLVDYGLDPCNGQKLQKALKEGKQYLKTDFKVHVAQMSSTADHCLSLALSDSKEKGLQEPCDHPHYKYCQSCEQLKTTLNELKDQIKILADKDDDLLYCYQQAAQAIESWKSHLL</sequence>
<comment type="caution">
    <text evidence="1">The sequence shown here is derived from an EMBL/GenBank/DDBJ whole genome shotgun (WGS) entry which is preliminary data.</text>
</comment>
<dbReference type="OrthoDB" id="5979455at2759"/>
<evidence type="ECO:0000313" key="2">
    <source>
        <dbReference type="Proteomes" id="UP001152795"/>
    </source>
</evidence>
<organism evidence="1 2">
    <name type="scientific">Paramuricea clavata</name>
    <name type="common">Red gorgonian</name>
    <name type="synonym">Violescent sea-whip</name>
    <dbReference type="NCBI Taxonomy" id="317549"/>
    <lineage>
        <taxon>Eukaryota</taxon>
        <taxon>Metazoa</taxon>
        <taxon>Cnidaria</taxon>
        <taxon>Anthozoa</taxon>
        <taxon>Octocorallia</taxon>
        <taxon>Malacalcyonacea</taxon>
        <taxon>Plexauridae</taxon>
        <taxon>Paramuricea</taxon>
    </lineage>
</organism>
<dbReference type="EMBL" id="CACRXK020003401">
    <property type="protein sequence ID" value="CAB3998624.1"/>
    <property type="molecule type" value="Genomic_DNA"/>
</dbReference>
<accession>A0A6S7GZ49</accession>
<name>A0A6S7GZ49_PARCT</name>
<dbReference type="Proteomes" id="UP001152795">
    <property type="component" value="Unassembled WGS sequence"/>
</dbReference>
<evidence type="ECO:0000313" key="1">
    <source>
        <dbReference type="EMBL" id="CAB3998624.1"/>
    </source>
</evidence>
<proteinExistence type="predicted"/>